<dbReference type="PANTHER" id="PTHR43785">
    <property type="entry name" value="GAMMA-GLUTAMYLPUTRESCINE SYNTHETASE"/>
    <property type="match status" value="1"/>
</dbReference>
<dbReference type="InterPro" id="IPR036651">
    <property type="entry name" value="Gln_synt_N_sf"/>
</dbReference>
<reference evidence="8 9" key="1">
    <citation type="submission" date="2019-02" db="EMBL/GenBank/DDBJ databases">
        <authorList>
            <consortium name="Pathogen Informatics"/>
        </authorList>
    </citation>
    <scope>NUCLEOTIDE SEQUENCE [LARGE SCALE GENOMIC DNA]</scope>
    <source>
        <strain evidence="8 9">3012STDY7078520</strain>
    </source>
</reference>
<protein>
    <submittedName>
        <fullName evidence="8">Glutamine synthetase</fullName>
        <ecNumber evidence="8">6.3.1.2</ecNumber>
    </submittedName>
</protein>
<dbReference type="GO" id="GO:0006542">
    <property type="term" value="P:glutamine biosynthetic process"/>
    <property type="evidence" value="ECO:0007669"/>
    <property type="project" value="InterPro"/>
</dbReference>
<evidence type="ECO:0000256" key="6">
    <source>
        <dbReference type="RuleBase" id="RU000384"/>
    </source>
</evidence>
<dbReference type="Pfam" id="PF16952">
    <property type="entry name" value="Gln-synt_N_2"/>
    <property type="match status" value="1"/>
</dbReference>
<dbReference type="InterPro" id="IPR014746">
    <property type="entry name" value="Gln_synth/guanido_kin_cat_dom"/>
</dbReference>
<organism evidence="8 9">
    <name type="scientific">Brevibacterium casei</name>
    <dbReference type="NCBI Taxonomy" id="33889"/>
    <lineage>
        <taxon>Bacteria</taxon>
        <taxon>Bacillati</taxon>
        <taxon>Actinomycetota</taxon>
        <taxon>Actinomycetes</taxon>
        <taxon>Micrococcales</taxon>
        <taxon>Brevibacteriaceae</taxon>
        <taxon>Brevibacterium</taxon>
    </lineage>
</organism>
<dbReference type="GO" id="GO:0005524">
    <property type="term" value="F:ATP binding"/>
    <property type="evidence" value="ECO:0007669"/>
    <property type="project" value="UniProtKB-KW"/>
</dbReference>
<evidence type="ECO:0000256" key="5">
    <source>
        <dbReference type="PROSITE-ProRule" id="PRU01331"/>
    </source>
</evidence>
<evidence type="ECO:0000256" key="1">
    <source>
        <dbReference type="ARBA" id="ARBA00009897"/>
    </source>
</evidence>
<dbReference type="GO" id="GO:0004356">
    <property type="term" value="F:glutamine synthetase activity"/>
    <property type="evidence" value="ECO:0007669"/>
    <property type="project" value="UniProtKB-EC"/>
</dbReference>
<dbReference type="Gene3D" id="3.10.20.70">
    <property type="entry name" value="Glutamine synthetase, N-terminal domain"/>
    <property type="match status" value="1"/>
</dbReference>
<evidence type="ECO:0000259" key="7">
    <source>
        <dbReference type="PROSITE" id="PS51987"/>
    </source>
</evidence>
<dbReference type="SMART" id="SM01230">
    <property type="entry name" value="Gln-synt_C"/>
    <property type="match status" value="1"/>
</dbReference>
<dbReference type="RefSeq" id="WP_223289923.1">
    <property type="nucleotide sequence ID" value="NZ_CAACXN010000015.1"/>
</dbReference>
<keyword evidence="2 8" id="KW-0436">Ligase</keyword>
<dbReference type="PANTHER" id="PTHR43785:SF12">
    <property type="entry name" value="TYPE-1 GLUTAMINE SYNTHETASE 2"/>
    <property type="match status" value="1"/>
</dbReference>
<proteinExistence type="inferred from homology"/>
<evidence type="ECO:0000313" key="9">
    <source>
        <dbReference type="Proteomes" id="UP000386281"/>
    </source>
</evidence>
<dbReference type="Gene3D" id="3.30.590.10">
    <property type="entry name" value="Glutamine synthetase/guanido kinase, catalytic domain"/>
    <property type="match status" value="1"/>
</dbReference>
<gene>
    <name evidence="8" type="primary">glnA_3</name>
    <name evidence="8" type="ORF">NCTC12391_02102</name>
</gene>
<comment type="similarity">
    <text evidence="1 5 6">Belongs to the glutamine synthetase family.</text>
</comment>
<dbReference type="InterPro" id="IPR008147">
    <property type="entry name" value="Gln_synt_N"/>
</dbReference>
<dbReference type="SUPFAM" id="SSF55931">
    <property type="entry name" value="Glutamine synthetase/guanido kinase"/>
    <property type="match status" value="1"/>
</dbReference>
<dbReference type="EMBL" id="CAACXN010000015">
    <property type="protein sequence ID" value="VEW13892.1"/>
    <property type="molecule type" value="Genomic_DNA"/>
</dbReference>
<accession>A0A449D8K5</accession>
<sequence>MSTEPTSADLDCHEWLHESVRPGPGELVFLATSDLSAHTRGRAVRAESLKTSTSVGWVPANLGIGPSGHITDDIPFDSSGDLRLLPDFDSAVRTTLIPGQPPLTIVFSDQVNTDGTPWHGDARSFLRQAIAELSEEFGIQVNAAFEHEFTDLGNTAPTQPFSLQAHRALEPIGSESMAALAEMGAQPENWLPEYAPNQFELTVSPAPALTAADRAVLVRDTVAAVFAGHDREVTFTPVPIAGDGGSGVHVHFGLNDLDGETLVFDADRPGRISVKAAKFAAGIVKYAPSLTAIFAPLVVSYQRLRPHNWSTAASFLGLQNREALLRIVPTNEIGGADPRPQLHFEFRGGDIGANPYLLLGILLKAGMEGLRQDLEPAEVVVGDPDAAVSAEGQLPTSLREAIDRLESDDVVREWFHPELLATYLAVKRAEIAEFGDLEPSQQCAAYRKFY</sequence>
<keyword evidence="4" id="KW-0067">ATP-binding</keyword>
<keyword evidence="3" id="KW-0547">Nucleotide-binding</keyword>
<dbReference type="EC" id="6.3.1.2" evidence="8"/>
<evidence type="ECO:0000256" key="2">
    <source>
        <dbReference type="ARBA" id="ARBA00022598"/>
    </source>
</evidence>
<dbReference type="InterPro" id="IPR008146">
    <property type="entry name" value="Gln_synth_cat_dom"/>
</dbReference>
<name>A0A449D8K5_9MICO</name>
<dbReference type="Proteomes" id="UP000386281">
    <property type="component" value="Unassembled WGS sequence"/>
</dbReference>
<evidence type="ECO:0000256" key="4">
    <source>
        <dbReference type="ARBA" id="ARBA00022840"/>
    </source>
</evidence>
<evidence type="ECO:0000313" key="8">
    <source>
        <dbReference type="EMBL" id="VEW13892.1"/>
    </source>
</evidence>
<evidence type="ECO:0000256" key="3">
    <source>
        <dbReference type="ARBA" id="ARBA00022741"/>
    </source>
</evidence>
<dbReference type="PROSITE" id="PS51987">
    <property type="entry name" value="GS_CATALYTIC"/>
    <property type="match status" value="1"/>
</dbReference>
<feature type="domain" description="GS catalytic" evidence="7">
    <location>
        <begin position="122"/>
        <end position="450"/>
    </location>
</feature>
<dbReference type="AlphaFoldDB" id="A0A449D8K5"/>
<dbReference type="Pfam" id="PF00120">
    <property type="entry name" value="Gln-synt_C"/>
    <property type="match status" value="1"/>
</dbReference>